<proteinExistence type="predicted"/>
<dbReference type="RefSeq" id="WP_150208235.1">
    <property type="nucleotide sequence ID" value="NZ_CP029190.1"/>
</dbReference>
<feature type="signal peptide" evidence="1">
    <location>
        <begin position="1"/>
        <end position="27"/>
    </location>
</feature>
<dbReference type="EMBL" id="CP029190">
    <property type="protein sequence ID" value="QES48705.1"/>
    <property type="molecule type" value="Genomic_DNA"/>
</dbReference>
<evidence type="ECO:0000313" key="2">
    <source>
        <dbReference type="EMBL" id="QES48705.1"/>
    </source>
</evidence>
<reference evidence="2 3" key="1">
    <citation type="submission" date="2018-05" db="EMBL/GenBank/DDBJ databases">
        <title>Streptomyces venezuelae.</title>
        <authorList>
            <person name="Kim W."/>
            <person name="Lee N."/>
            <person name="Cho B.-K."/>
        </authorList>
    </citation>
    <scope>NUCLEOTIDE SEQUENCE [LARGE SCALE GENOMIC DNA]</scope>
    <source>
        <strain evidence="2 3">ATCC 21782</strain>
    </source>
</reference>
<gene>
    <name evidence="2" type="ORF">DEJ50_13600</name>
</gene>
<dbReference type="Proteomes" id="UP000325211">
    <property type="component" value="Chromosome"/>
</dbReference>
<dbReference type="OrthoDB" id="4321912at2"/>
<sequence>MKYSKAAAAVAGTVAALAASGAAPALAAEGGMVPPMSLNGGVTDTLNAAAPVTANLPQHLGNGLAEQAAPVNQAVGVVQGVNKARNNAPGQLLESANLVGQVAPMLGGLKVNGGQG</sequence>
<organism evidence="2 3">
    <name type="scientific">Streptomyces venezuelae</name>
    <dbReference type="NCBI Taxonomy" id="54571"/>
    <lineage>
        <taxon>Bacteria</taxon>
        <taxon>Bacillati</taxon>
        <taxon>Actinomycetota</taxon>
        <taxon>Actinomycetes</taxon>
        <taxon>Kitasatosporales</taxon>
        <taxon>Streptomycetaceae</taxon>
        <taxon>Streptomyces</taxon>
    </lineage>
</organism>
<dbReference type="AlphaFoldDB" id="A0A5P2D0S5"/>
<name>A0A5P2D0S5_STRVZ</name>
<evidence type="ECO:0000256" key="1">
    <source>
        <dbReference type="SAM" id="SignalP"/>
    </source>
</evidence>
<keyword evidence="1" id="KW-0732">Signal</keyword>
<evidence type="ECO:0000313" key="3">
    <source>
        <dbReference type="Proteomes" id="UP000325211"/>
    </source>
</evidence>
<feature type="chain" id="PRO_5024818725" description="Secreted protein" evidence="1">
    <location>
        <begin position="28"/>
        <end position="116"/>
    </location>
</feature>
<protein>
    <recommendedName>
        <fullName evidence="4">Secreted protein</fullName>
    </recommendedName>
</protein>
<evidence type="ECO:0008006" key="4">
    <source>
        <dbReference type="Google" id="ProtNLM"/>
    </source>
</evidence>
<accession>A0A5P2D0S5</accession>